<dbReference type="GO" id="GO:0008732">
    <property type="term" value="F:L-allo-threonine aldolase activity"/>
    <property type="evidence" value="ECO:0007669"/>
    <property type="project" value="RHEA"/>
</dbReference>
<dbReference type="RefSeq" id="WP_133796999.1">
    <property type="nucleotide sequence ID" value="NZ_SOCA01000010.1"/>
</dbReference>
<evidence type="ECO:0000256" key="2">
    <source>
        <dbReference type="ARBA" id="ARBA00006966"/>
    </source>
</evidence>
<name>A0A4R7RK41_9BACT</name>
<dbReference type="InterPro" id="IPR026273">
    <property type="entry name" value="Low_specificity_L-TA_bact"/>
</dbReference>
<dbReference type="EC" id="4.1.2.48" evidence="8"/>
<comment type="subunit">
    <text evidence="3">Homotetramer.</text>
</comment>
<evidence type="ECO:0000256" key="3">
    <source>
        <dbReference type="ARBA" id="ARBA00011881"/>
    </source>
</evidence>
<keyword evidence="5 8" id="KW-0456">Lyase</keyword>
<evidence type="ECO:0000256" key="7">
    <source>
        <dbReference type="ARBA" id="ARBA00050939"/>
    </source>
</evidence>
<dbReference type="GO" id="GO:0006567">
    <property type="term" value="P:L-threonine catabolic process"/>
    <property type="evidence" value="ECO:0007669"/>
    <property type="project" value="UniProtKB-UniRule"/>
</dbReference>
<protein>
    <recommendedName>
        <fullName evidence="8">L-threonine aldolase</fullName>
        <ecNumber evidence="8">4.1.2.48</ecNumber>
    </recommendedName>
</protein>
<evidence type="ECO:0000256" key="5">
    <source>
        <dbReference type="ARBA" id="ARBA00023239"/>
    </source>
</evidence>
<dbReference type="PANTHER" id="PTHR48097:SF5">
    <property type="entry name" value="LOW SPECIFICITY L-THREONINE ALDOLASE"/>
    <property type="match status" value="1"/>
</dbReference>
<dbReference type="FunFam" id="3.40.640.10:FF:000087">
    <property type="entry name" value="L-threonine aldolase"/>
    <property type="match status" value="1"/>
</dbReference>
<gene>
    <name evidence="10" type="ORF">EI77_04007</name>
</gene>
<dbReference type="InterPro" id="IPR015422">
    <property type="entry name" value="PyrdxlP-dep_Trfase_small"/>
</dbReference>
<comment type="function">
    <text evidence="8">Catalyzes the cleavage of L-allo-threonine and L-threonine to glycine and acetaldehyde.</text>
</comment>
<evidence type="ECO:0000256" key="1">
    <source>
        <dbReference type="ARBA" id="ARBA00001933"/>
    </source>
</evidence>
<evidence type="ECO:0000313" key="10">
    <source>
        <dbReference type="EMBL" id="TDU64557.1"/>
    </source>
</evidence>
<evidence type="ECO:0000256" key="8">
    <source>
        <dbReference type="PIRNR" id="PIRNR038940"/>
    </source>
</evidence>
<dbReference type="InterPro" id="IPR015421">
    <property type="entry name" value="PyrdxlP-dep_Trfase_major"/>
</dbReference>
<feature type="domain" description="Aromatic amino acid beta-eliminating lyase/threonine aldolase" evidence="9">
    <location>
        <begin position="10"/>
        <end position="297"/>
    </location>
</feature>
<sequence length="345" mass="37674">MSTVPVKYHFASDNTSGVCPEAWQAMAEANAGYQPSYGADALTQQACETFRQFFETDCEVFFVFNGTAANSLSLATLCQSYNSVICSDVSHVETDECGAPEFFSNGSKLLLAKSSLGKLDPADVERLITHRTDLHYPRPRALSLSQSTELGTTYRPDEITALCQIAKKHGLHVHMDGARFFNALAALGTTPAEITWKAGVDVLCCGGTKLGMAVTEAVVFFNRDLARDFEYRCKQAGQLCSKMRFISAQWLQMLGNETWRKHATHGNTLASKLADGLRSLPDVDILYPVDANAVFASLPDSIKVGLKERGWMFYSFIGGGSRLMCSWATTEADVEAFLADAAAYS</sequence>
<reference evidence="10 11" key="1">
    <citation type="submission" date="2019-03" db="EMBL/GenBank/DDBJ databases">
        <title>Genomic Encyclopedia of Archaeal and Bacterial Type Strains, Phase II (KMG-II): from individual species to whole genera.</title>
        <authorList>
            <person name="Goeker M."/>
        </authorList>
    </citation>
    <scope>NUCLEOTIDE SEQUENCE [LARGE SCALE GENOMIC DNA]</scope>
    <source>
        <strain evidence="10 11">ATCC 25309</strain>
    </source>
</reference>
<dbReference type="PIRSF" id="PIRSF038940">
    <property type="entry name" value="Low_specificity_LTA"/>
    <property type="match status" value="1"/>
</dbReference>
<dbReference type="Proteomes" id="UP000295662">
    <property type="component" value="Unassembled WGS sequence"/>
</dbReference>
<dbReference type="EMBL" id="SOCA01000010">
    <property type="protein sequence ID" value="TDU64557.1"/>
    <property type="molecule type" value="Genomic_DNA"/>
</dbReference>
<dbReference type="InterPro" id="IPR001597">
    <property type="entry name" value="ArAA_b-elim_lyase/Thr_aldolase"/>
</dbReference>
<dbReference type="Gene3D" id="3.40.640.10">
    <property type="entry name" value="Type I PLP-dependent aspartate aminotransferase-like (Major domain)"/>
    <property type="match status" value="1"/>
</dbReference>
<evidence type="ECO:0000256" key="4">
    <source>
        <dbReference type="ARBA" id="ARBA00022898"/>
    </source>
</evidence>
<keyword evidence="4 8" id="KW-0663">Pyridoxal phosphate</keyword>
<comment type="similarity">
    <text evidence="2 8">Belongs to the threonine aldolase family.</text>
</comment>
<comment type="catalytic activity">
    <reaction evidence="6 8">
        <text>L-threonine = acetaldehyde + glycine</text>
        <dbReference type="Rhea" id="RHEA:19625"/>
        <dbReference type="ChEBI" id="CHEBI:15343"/>
        <dbReference type="ChEBI" id="CHEBI:57305"/>
        <dbReference type="ChEBI" id="CHEBI:57926"/>
        <dbReference type="EC" id="4.1.2.48"/>
    </reaction>
</comment>
<dbReference type="SUPFAM" id="SSF53383">
    <property type="entry name" value="PLP-dependent transferases"/>
    <property type="match status" value="1"/>
</dbReference>
<dbReference type="Pfam" id="PF01212">
    <property type="entry name" value="Beta_elim_lyase"/>
    <property type="match status" value="1"/>
</dbReference>
<proteinExistence type="inferred from homology"/>
<dbReference type="CDD" id="cd06502">
    <property type="entry name" value="TA_like"/>
    <property type="match status" value="1"/>
</dbReference>
<comment type="caution">
    <text evidence="10">The sequence shown here is derived from an EMBL/GenBank/DDBJ whole genome shotgun (WGS) entry which is preliminary data.</text>
</comment>
<evidence type="ECO:0000256" key="6">
    <source>
        <dbReference type="ARBA" id="ARBA00050410"/>
    </source>
</evidence>
<comment type="catalytic activity">
    <reaction evidence="7 8">
        <text>L-allo-threonine = acetaldehyde + glycine</text>
        <dbReference type="Rhea" id="RHEA:26209"/>
        <dbReference type="ChEBI" id="CHEBI:15343"/>
        <dbReference type="ChEBI" id="CHEBI:57305"/>
        <dbReference type="ChEBI" id="CHEBI:58585"/>
        <dbReference type="EC" id="4.1.2.48"/>
    </reaction>
</comment>
<dbReference type="AlphaFoldDB" id="A0A4R7RK41"/>
<dbReference type="InterPro" id="IPR015424">
    <property type="entry name" value="PyrdxlP-dep_Trfase"/>
</dbReference>
<dbReference type="PANTHER" id="PTHR48097">
    <property type="entry name" value="L-THREONINE ALDOLASE-RELATED"/>
    <property type="match status" value="1"/>
</dbReference>
<dbReference type="OrthoDB" id="9774495at2"/>
<evidence type="ECO:0000259" key="9">
    <source>
        <dbReference type="Pfam" id="PF01212"/>
    </source>
</evidence>
<comment type="cofactor">
    <cofactor evidence="1 8">
        <name>pyridoxal 5'-phosphate</name>
        <dbReference type="ChEBI" id="CHEBI:597326"/>
    </cofactor>
</comment>
<evidence type="ECO:0000313" key="11">
    <source>
        <dbReference type="Proteomes" id="UP000295662"/>
    </source>
</evidence>
<organism evidence="10 11">
    <name type="scientific">Prosthecobacter fusiformis</name>
    <dbReference type="NCBI Taxonomy" id="48464"/>
    <lineage>
        <taxon>Bacteria</taxon>
        <taxon>Pseudomonadati</taxon>
        <taxon>Verrucomicrobiota</taxon>
        <taxon>Verrucomicrobiia</taxon>
        <taxon>Verrucomicrobiales</taxon>
        <taxon>Verrucomicrobiaceae</taxon>
        <taxon>Prosthecobacter</taxon>
    </lineage>
</organism>
<dbReference type="Gene3D" id="3.90.1150.10">
    <property type="entry name" value="Aspartate Aminotransferase, domain 1"/>
    <property type="match status" value="1"/>
</dbReference>
<accession>A0A4R7RK41</accession>
<keyword evidence="11" id="KW-1185">Reference proteome</keyword>